<feature type="DNA-binding region" description="H-T-H motif" evidence="2">
    <location>
        <begin position="34"/>
        <end position="53"/>
    </location>
</feature>
<evidence type="ECO:0000256" key="2">
    <source>
        <dbReference type="PROSITE-ProRule" id="PRU00335"/>
    </source>
</evidence>
<reference evidence="4 5" key="1">
    <citation type="submission" date="2021-03" db="EMBL/GenBank/DDBJ databases">
        <title>Sequencing the genomes of 1000 actinobacteria strains.</title>
        <authorList>
            <person name="Klenk H.-P."/>
        </authorList>
    </citation>
    <scope>NUCLEOTIDE SEQUENCE [LARGE SCALE GENOMIC DNA]</scope>
    <source>
        <strain evidence="4 5">DSM 45516</strain>
    </source>
</reference>
<dbReference type="Gene3D" id="1.10.357.10">
    <property type="entry name" value="Tetracycline Repressor, domain 2"/>
    <property type="match status" value="1"/>
</dbReference>
<dbReference type="PROSITE" id="PS50977">
    <property type="entry name" value="HTH_TETR_2"/>
    <property type="match status" value="1"/>
</dbReference>
<protein>
    <submittedName>
        <fullName evidence="4">AcrR family transcriptional regulator</fullName>
    </submittedName>
</protein>
<evidence type="ECO:0000259" key="3">
    <source>
        <dbReference type="PROSITE" id="PS50977"/>
    </source>
</evidence>
<gene>
    <name evidence="4" type="ORF">BJ987_005727</name>
</gene>
<dbReference type="PANTHER" id="PTHR30055">
    <property type="entry name" value="HTH-TYPE TRANSCRIPTIONAL REGULATOR RUTR"/>
    <property type="match status" value="1"/>
</dbReference>
<name>A0ABS4QM97_9NOCA</name>
<dbReference type="RefSeq" id="WP_209895948.1">
    <property type="nucleotide sequence ID" value="NZ_JAGGMR010000001.1"/>
</dbReference>
<feature type="domain" description="HTH tetR-type" evidence="3">
    <location>
        <begin position="11"/>
        <end position="71"/>
    </location>
</feature>
<keyword evidence="1 2" id="KW-0238">DNA-binding</keyword>
<proteinExistence type="predicted"/>
<dbReference type="PRINTS" id="PR00455">
    <property type="entry name" value="HTHTETR"/>
</dbReference>
<sequence>MSGWLRDERTDAAVERILDAAGQVFAERGVAETGMAEVARAAGCSRATLYRYFDNRQALRLAFVHREARRLAAAVTAEVATVADPVGRIVEAMLAAVRAVRADPLLIAWFSPANAGFAGDIGQSSAVIEAMAGHFLGAHGSEPPPLARWLTRVIVSLLTVPGRDAAEERAMLEEFVAPLLSGVPAP</sequence>
<dbReference type="Proteomes" id="UP001519325">
    <property type="component" value="Unassembled WGS sequence"/>
</dbReference>
<evidence type="ECO:0000313" key="5">
    <source>
        <dbReference type="Proteomes" id="UP001519325"/>
    </source>
</evidence>
<comment type="caution">
    <text evidence="4">The sequence shown here is derived from an EMBL/GenBank/DDBJ whole genome shotgun (WGS) entry which is preliminary data.</text>
</comment>
<dbReference type="InterPro" id="IPR001647">
    <property type="entry name" value="HTH_TetR"/>
</dbReference>
<accession>A0ABS4QM97</accession>
<evidence type="ECO:0000256" key="1">
    <source>
        <dbReference type="ARBA" id="ARBA00023125"/>
    </source>
</evidence>
<dbReference type="Pfam" id="PF00440">
    <property type="entry name" value="TetR_N"/>
    <property type="match status" value="1"/>
</dbReference>
<dbReference type="PANTHER" id="PTHR30055:SF200">
    <property type="entry name" value="HTH-TYPE TRANSCRIPTIONAL REPRESSOR BDCR"/>
    <property type="match status" value="1"/>
</dbReference>
<dbReference type="InterPro" id="IPR009057">
    <property type="entry name" value="Homeodomain-like_sf"/>
</dbReference>
<dbReference type="EMBL" id="JAGGMR010000001">
    <property type="protein sequence ID" value="MBP2192826.1"/>
    <property type="molecule type" value="Genomic_DNA"/>
</dbReference>
<keyword evidence="5" id="KW-1185">Reference proteome</keyword>
<organism evidence="4 5">
    <name type="scientific">Nocardia goodfellowii</name>
    <dbReference type="NCBI Taxonomy" id="882446"/>
    <lineage>
        <taxon>Bacteria</taxon>
        <taxon>Bacillati</taxon>
        <taxon>Actinomycetota</taxon>
        <taxon>Actinomycetes</taxon>
        <taxon>Mycobacteriales</taxon>
        <taxon>Nocardiaceae</taxon>
        <taxon>Nocardia</taxon>
    </lineage>
</organism>
<dbReference type="SUPFAM" id="SSF46689">
    <property type="entry name" value="Homeodomain-like"/>
    <property type="match status" value="1"/>
</dbReference>
<dbReference type="InterPro" id="IPR050109">
    <property type="entry name" value="HTH-type_TetR-like_transc_reg"/>
</dbReference>
<evidence type="ECO:0000313" key="4">
    <source>
        <dbReference type="EMBL" id="MBP2192826.1"/>
    </source>
</evidence>